<dbReference type="RefSeq" id="XP_033676675.1">
    <property type="nucleotide sequence ID" value="XM_033830365.1"/>
</dbReference>
<dbReference type="GO" id="GO:0016301">
    <property type="term" value="F:kinase activity"/>
    <property type="evidence" value="ECO:0007669"/>
    <property type="project" value="UniProtKB-KW"/>
</dbReference>
<evidence type="ECO:0000259" key="3">
    <source>
        <dbReference type="Pfam" id="PF00294"/>
    </source>
</evidence>
<gene>
    <name evidence="4" type="ORF">BU26DRAFT_524838</name>
</gene>
<dbReference type="PANTHER" id="PTHR42774">
    <property type="entry name" value="PHOSPHOTRANSFERASE SYSTEM TRANSPORT PROTEIN"/>
    <property type="match status" value="1"/>
</dbReference>
<proteinExistence type="predicted"/>
<dbReference type="InterPro" id="IPR052562">
    <property type="entry name" value="Ketohexokinase-related"/>
</dbReference>
<sequence length="351" mass="39137">MVKHIVCVGAVYIDTVMSVPHFPVEDQKLRASGLTRRRGGNCANTLEVLSQLVFQQSGSDTEGSESPSGNTQIHLLSVLPSKQSDAVKFVRDSLKNVKMNNSCIFRPTFAEAASSFIIQNEWNNSRTIVSYNELPEMTTKEFIAKAFLLTQVEDALEGWYHFEGRIPEVTRQSVDYLRSAKEQRGFKISVECEKPERQYMGVVAQSADCVFYSKLWAESQGYGDPREFLEEQLDGTKYDAILCCTWGAGGAAAVQKRLEGDEIWADVPAWRPTIGPSIVIDTIGAGDTFIAGMLYALACHEDWTLKQKLDFANEVAGRKVIQDGFKGLVANMRPHLNPRDQASSHRLRTVD</sequence>
<dbReference type="InterPro" id="IPR011611">
    <property type="entry name" value="PfkB_dom"/>
</dbReference>
<evidence type="ECO:0000256" key="2">
    <source>
        <dbReference type="ARBA" id="ARBA00022777"/>
    </source>
</evidence>
<evidence type="ECO:0000313" key="4">
    <source>
        <dbReference type="EMBL" id="KAF2241671.1"/>
    </source>
</evidence>
<dbReference type="AlphaFoldDB" id="A0A6A6HUI4"/>
<dbReference type="InterPro" id="IPR029056">
    <property type="entry name" value="Ribokinase-like"/>
</dbReference>
<organism evidence="4 5">
    <name type="scientific">Trematosphaeria pertusa</name>
    <dbReference type="NCBI Taxonomy" id="390896"/>
    <lineage>
        <taxon>Eukaryota</taxon>
        <taxon>Fungi</taxon>
        <taxon>Dikarya</taxon>
        <taxon>Ascomycota</taxon>
        <taxon>Pezizomycotina</taxon>
        <taxon>Dothideomycetes</taxon>
        <taxon>Pleosporomycetidae</taxon>
        <taxon>Pleosporales</taxon>
        <taxon>Massarineae</taxon>
        <taxon>Trematosphaeriaceae</taxon>
        <taxon>Trematosphaeria</taxon>
    </lineage>
</organism>
<feature type="domain" description="Carbohydrate kinase PfkB" evidence="3">
    <location>
        <begin position="3"/>
        <end position="318"/>
    </location>
</feature>
<evidence type="ECO:0000256" key="1">
    <source>
        <dbReference type="ARBA" id="ARBA00022679"/>
    </source>
</evidence>
<dbReference type="GeneID" id="54583695"/>
<evidence type="ECO:0000313" key="5">
    <source>
        <dbReference type="Proteomes" id="UP000800094"/>
    </source>
</evidence>
<dbReference type="Proteomes" id="UP000800094">
    <property type="component" value="Unassembled WGS sequence"/>
</dbReference>
<dbReference type="PROSITE" id="PS00584">
    <property type="entry name" value="PFKB_KINASES_2"/>
    <property type="match status" value="1"/>
</dbReference>
<dbReference type="EMBL" id="ML987210">
    <property type="protein sequence ID" value="KAF2241671.1"/>
    <property type="molecule type" value="Genomic_DNA"/>
</dbReference>
<accession>A0A6A6HUI4</accession>
<dbReference type="InterPro" id="IPR002173">
    <property type="entry name" value="Carboh/pur_kinase_PfkB_CS"/>
</dbReference>
<dbReference type="Pfam" id="PF00294">
    <property type="entry name" value="PfkB"/>
    <property type="match status" value="1"/>
</dbReference>
<reference evidence="4" key="1">
    <citation type="journal article" date="2020" name="Stud. Mycol.">
        <title>101 Dothideomycetes genomes: a test case for predicting lifestyles and emergence of pathogens.</title>
        <authorList>
            <person name="Haridas S."/>
            <person name="Albert R."/>
            <person name="Binder M."/>
            <person name="Bloem J."/>
            <person name="Labutti K."/>
            <person name="Salamov A."/>
            <person name="Andreopoulos B."/>
            <person name="Baker S."/>
            <person name="Barry K."/>
            <person name="Bills G."/>
            <person name="Bluhm B."/>
            <person name="Cannon C."/>
            <person name="Castanera R."/>
            <person name="Culley D."/>
            <person name="Daum C."/>
            <person name="Ezra D."/>
            <person name="Gonzalez J."/>
            <person name="Henrissat B."/>
            <person name="Kuo A."/>
            <person name="Liang C."/>
            <person name="Lipzen A."/>
            <person name="Lutzoni F."/>
            <person name="Magnuson J."/>
            <person name="Mondo S."/>
            <person name="Nolan M."/>
            <person name="Ohm R."/>
            <person name="Pangilinan J."/>
            <person name="Park H.-J."/>
            <person name="Ramirez L."/>
            <person name="Alfaro M."/>
            <person name="Sun H."/>
            <person name="Tritt A."/>
            <person name="Yoshinaga Y."/>
            <person name="Zwiers L.-H."/>
            <person name="Turgeon B."/>
            <person name="Goodwin S."/>
            <person name="Spatafora J."/>
            <person name="Crous P."/>
            <person name="Grigoriev I."/>
        </authorList>
    </citation>
    <scope>NUCLEOTIDE SEQUENCE</scope>
    <source>
        <strain evidence="4">CBS 122368</strain>
    </source>
</reference>
<keyword evidence="5" id="KW-1185">Reference proteome</keyword>
<name>A0A6A6HUI4_9PLEO</name>
<dbReference type="OrthoDB" id="204058at2759"/>
<dbReference type="PANTHER" id="PTHR42774:SF3">
    <property type="entry name" value="KETOHEXOKINASE"/>
    <property type="match status" value="1"/>
</dbReference>
<keyword evidence="1" id="KW-0808">Transferase</keyword>
<keyword evidence="2 4" id="KW-0418">Kinase</keyword>
<dbReference type="SUPFAM" id="SSF53613">
    <property type="entry name" value="Ribokinase-like"/>
    <property type="match status" value="1"/>
</dbReference>
<protein>
    <submittedName>
        <fullName evidence="4">Ketohexokinase-like protein</fullName>
    </submittedName>
</protein>
<dbReference type="Gene3D" id="3.40.1190.20">
    <property type="match status" value="1"/>
</dbReference>